<dbReference type="InterPro" id="IPR011990">
    <property type="entry name" value="TPR-like_helical_dom_sf"/>
</dbReference>
<reference evidence="2" key="1">
    <citation type="journal article" date="2019" name="Int. J. Syst. Evol. Microbiol.">
        <title>The Global Catalogue of Microorganisms (GCM) 10K type strain sequencing project: providing services to taxonomists for standard genome sequencing and annotation.</title>
        <authorList>
            <consortium name="The Broad Institute Genomics Platform"/>
            <consortium name="The Broad Institute Genome Sequencing Center for Infectious Disease"/>
            <person name="Wu L."/>
            <person name="Ma J."/>
        </authorList>
    </citation>
    <scope>NUCLEOTIDE SEQUENCE [LARGE SCALE GENOMIC DNA]</scope>
    <source>
        <strain evidence="2">KCTC 42875</strain>
    </source>
</reference>
<evidence type="ECO:0008006" key="3">
    <source>
        <dbReference type="Google" id="ProtNLM"/>
    </source>
</evidence>
<proteinExistence type="predicted"/>
<organism evidence="1 2">
    <name type="scientific">Lysobacter cavernae</name>
    <dbReference type="NCBI Taxonomy" id="1685901"/>
    <lineage>
        <taxon>Bacteria</taxon>
        <taxon>Pseudomonadati</taxon>
        <taxon>Pseudomonadota</taxon>
        <taxon>Gammaproteobacteria</taxon>
        <taxon>Lysobacterales</taxon>
        <taxon>Lysobacteraceae</taxon>
        <taxon>Lysobacter</taxon>
    </lineage>
</organism>
<keyword evidence="2" id="KW-1185">Reference proteome</keyword>
<dbReference type="SUPFAM" id="SSF81901">
    <property type="entry name" value="HCP-like"/>
    <property type="match status" value="1"/>
</dbReference>
<dbReference type="InterPro" id="IPR006597">
    <property type="entry name" value="Sel1-like"/>
</dbReference>
<evidence type="ECO:0000313" key="2">
    <source>
        <dbReference type="Proteomes" id="UP001595740"/>
    </source>
</evidence>
<dbReference type="RefSeq" id="WP_386758479.1">
    <property type="nucleotide sequence ID" value="NZ_JBHRXK010000002.1"/>
</dbReference>
<accession>A0ABV7RS12</accession>
<protein>
    <recommendedName>
        <fullName evidence="3">Sel1 repeat family protein</fullName>
    </recommendedName>
</protein>
<dbReference type="Gene3D" id="1.25.40.10">
    <property type="entry name" value="Tetratricopeptide repeat domain"/>
    <property type="match status" value="1"/>
</dbReference>
<dbReference type="Proteomes" id="UP001595740">
    <property type="component" value="Unassembled WGS sequence"/>
</dbReference>
<evidence type="ECO:0000313" key="1">
    <source>
        <dbReference type="EMBL" id="MFC3550745.1"/>
    </source>
</evidence>
<gene>
    <name evidence="1" type="ORF">ACFOLC_06900</name>
</gene>
<comment type="caution">
    <text evidence="1">The sequence shown here is derived from an EMBL/GenBank/DDBJ whole genome shotgun (WGS) entry which is preliminary data.</text>
</comment>
<dbReference type="SMART" id="SM00671">
    <property type="entry name" value="SEL1"/>
    <property type="match status" value="1"/>
</dbReference>
<dbReference type="EMBL" id="JBHRXK010000002">
    <property type="protein sequence ID" value="MFC3550745.1"/>
    <property type="molecule type" value="Genomic_DNA"/>
</dbReference>
<name>A0ABV7RS12_9GAMM</name>
<sequence length="241" mass="26945">MDWSAIVLACCALASGGSAPEAEAEAAVLADTDRTNLYEFDFRRRFAATHPNELWRLYGADSARKGDWQDALRHFRHAARYADKYSQHRISLMYWHGVGVERDPVQAYVWADLAAERMYPQFLLLREKMWQALDEGQRQRALRDGVALYAQYGDDVAKPRFAQAMSRARTQVTGSRTGFVGNLAVTTPGPGGELFGGNGSLDLAGMHAQERYDPERYWKVEDALRGDGNVDVGPAEVIDGR</sequence>